<dbReference type="InterPro" id="IPR036388">
    <property type="entry name" value="WH-like_DNA-bd_sf"/>
</dbReference>
<gene>
    <name evidence="4" type="ordered locus">Hore_00770</name>
</gene>
<sequence length="378" mass="42037">MQRGNMKLMKKINRALIIQTLSQQGPLSRADLTKITDLSPTTISSITEELIQEGLIVEVGEGESKGGRRPILLDINPEDFYILSVNIAVDVMYVYLFNLKFQVINSVHDLIKKPVSPNLDSQLKELVQKVVENSNIGKKNVVGMGIGATGIINKEKGLITYSASLGISDYPLLDKVKREYDFPILLENDTNLAALGEKKFGCGRQLTNFFYIMIGSAIGGGIIIDNEIYRGKFGGAGEFGHITVEKDGPLCECGNQGCLNAVLTPYITVRSREEFRKSFQEIIKDDNFDSCRYHEFCEYLAMAITNYTKLFDPEAIVLGGEIARIAPERFYIDLEKYIKRMSLKGMNSKIPVLPSSIRTNAVVLGGACLCFDNLYNNV</sequence>
<keyword evidence="3" id="KW-0119">Carbohydrate metabolism</keyword>
<dbReference type="GO" id="GO:0042732">
    <property type="term" value="P:D-xylose metabolic process"/>
    <property type="evidence" value="ECO:0007669"/>
    <property type="project" value="UniProtKB-KW"/>
</dbReference>
<name>B8D084_HALOH</name>
<dbReference type="HOGENOM" id="CLU_036604_13_5_9"/>
<dbReference type="Pfam" id="PF00480">
    <property type="entry name" value="ROK"/>
    <property type="match status" value="1"/>
</dbReference>
<dbReference type="EMBL" id="CP001098">
    <property type="protein sequence ID" value="ACL68838.1"/>
    <property type="molecule type" value="Genomic_DNA"/>
</dbReference>
<dbReference type="SUPFAM" id="SSF53067">
    <property type="entry name" value="Actin-like ATPase domain"/>
    <property type="match status" value="1"/>
</dbReference>
<protein>
    <submittedName>
        <fullName evidence="4">ROK family protein</fullName>
    </submittedName>
</protein>
<evidence type="ECO:0000256" key="1">
    <source>
        <dbReference type="ARBA" id="ARBA00002486"/>
    </source>
</evidence>
<dbReference type="InterPro" id="IPR036390">
    <property type="entry name" value="WH_DNA-bd_sf"/>
</dbReference>
<dbReference type="InterPro" id="IPR043129">
    <property type="entry name" value="ATPase_NBD"/>
</dbReference>
<dbReference type="Gene3D" id="1.10.10.10">
    <property type="entry name" value="Winged helix-like DNA-binding domain superfamily/Winged helix DNA-binding domain"/>
    <property type="match status" value="1"/>
</dbReference>
<evidence type="ECO:0000313" key="4">
    <source>
        <dbReference type="EMBL" id="ACL68838.1"/>
    </source>
</evidence>
<dbReference type="InterPro" id="IPR011991">
    <property type="entry name" value="ArsR-like_HTH"/>
</dbReference>
<dbReference type="Proteomes" id="UP000000719">
    <property type="component" value="Chromosome"/>
</dbReference>
<dbReference type="KEGG" id="hor:Hore_00770"/>
<dbReference type="Pfam" id="PF13412">
    <property type="entry name" value="HTH_24"/>
    <property type="match status" value="1"/>
</dbReference>
<comment type="similarity">
    <text evidence="2">Belongs to the ROK (NagC/XylR) family.</text>
</comment>
<dbReference type="STRING" id="373903.Hore_00770"/>
<dbReference type="Gene3D" id="3.30.420.40">
    <property type="match status" value="2"/>
</dbReference>
<dbReference type="SUPFAM" id="SSF46785">
    <property type="entry name" value="Winged helix' DNA-binding domain"/>
    <property type="match status" value="1"/>
</dbReference>
<keyword evidence="5" id="KW-1185">Reference proteome</keyword>
<proteinExistence type="inferred from homology"/>
<dbReference type="CDD" id="cd00090">
    <property type="entry name" value="HTH_ARSR"/>
    <property type="match status" value="1"/>
</dbReference>
<comment type="function">
    <text evidence="1">Transcriptional repressor of xylose-utilizing enzymes.</text>
</comment>
<organism evidence="4 5">
    <name type="scientific">Halothermothrix orenii (strain H 168 / OCM 544 / DSM 9562)</name>
    <dbReference type="NCBI Taxonomy" id="373903"/>
    <lineage>
        <taxon>Bacteria</taxon>
        <taxon>Bacillati</taxon>
        <taxon>Bacillota</taxon>
        <taxon>Clostridia</taxon>
        <taxon>Halanaerobiales</taxon>
        <taxon>Halothermotrichaceae</taxon>
        <taxon>Halothermothrix</taxon>
    </lineage>
</organism>
<dbReference type="eggNOG" id="COG1940">
    <property type="taxonomic scope" value="Bacteria"/>
</dbReference>
<evidence type="ECO:0000256" key="3">
    <source>
        <dbReference type="ARBA" id="ARBA00022629"/>
    </source>
</evidence>
<dbReference type="PANTHER" id="PTHR18964">
    <property type="entry name" value="ROK (REPRESSOR, ORF, KINASE) FAMILY"/>
    <property type="match status" value="1"/>
</dbReference>
<dbReference type="PANTHER" id="PTHR18964:SF149">
    <property type="entry name" value="BIFUNCTIONAL UDP-N-ACETYLGLUCOSAMINE 2-EPIMERASE_N-ACETYLMANNOSAMINE KINASE"/>
    <property type="match status" value="1"/>
</dbReference>
<dbReference type="InterPro" id="IPR000600">
    <property type="entry name" value="ROK"/>
</dbReference>
<dbReference type="AlphaFoldDB" id="B8D084"/>
<reference evidence="4 5" key="1">
    <citation type="journal article" date="2009" name="PLoS ONE">
        <title>Genome analysis of the anaerobic thermohalophilic bacterium Halothermothrix orenii.</title>
        <authorList>
            <person name="Mavromatis K."/>
            <person name="Ivanova N."/>
            <person name="Anderson I."/>
            <person name="Lykidis A."/>
            <person name="Hooper S.D."/>
            <person name="Sun H."/>
            <person name="Kunin V."/>
            <person name="Lapidus A."/>
            <person name="Hugenholtz P."/>
            <person name="Patel B."/>
            <person name="Kyrpides N.C."/>
        </authorList>
    </citation>
    <scope>NUCLEOTIDE SEQUENCE [LARGE SCALE GENOMIC DNA]</scope>
    <source>
        <strain evidence="5">H 168 / OCM 544 / DSM 9562</strain>
    </source>
</reference>
<evidence type="ECO:0000256" key="2">
    <source>
        <dbReference type="ARBA" id="ARBA00006479"/>
    </source>
</evidence>
<evidence type="ECO:0000313" key="5">
    <source>
        <dbReference type="Proteomes" id="UP000000719"/>
    </source>
</evidence>
<keyword evidence="3" id="KW-0859">Xylose metabolism</keyword>
<accession>B8D084</accession>
<dbReference type="OrthoDB" id="9796533at2"/>